<feature type="transmembrane region" description="Helical" evidence="8">
    <location>
        <begin position="160"/>
        <end position="182"/>
    </location>
</feature>
<dbReference type="GO" id="GO:0015648">
    <property type="term" value="F:lipid-linked peptidoglycan transporter activity"/>
    <property type="evidence" value="ECO:0007669"/>
    <property type="project" value="UniProtKB-UniRule"/>
</dbReference>
<sequence>MSDNNKGIFKSVFTLTSILIIGKLLGFVREITIASNFGISPETDAYNLAMTINIVIMAIAGTALSTGMVPVLSDIKSTRSLELQNKYLSNISNIIILTTGIFALLIIIIAPYIVEILGSGFTNEQKVLAVELTRIGTPIIVFVLTSTAFSAFLNSREVFGIPAIAGVLNNIIFIVLLFFLKINGVTGLMKVASFAYFCQVLFIIFYLPKQNYKHKMIVDFKDKNMIKTISIMIPIIMGAAVQQINVLIDKMIATSLTPGSISALNYANILNLTILTVFIMAISTIIFPRLANAASWKDYSSMVSTTEKAIRLVILITIPSTIFIVLLADDIVRVIFERGVFDSKDTSMTSTALKFYSIGLIGFGIREVLHKVFYSLKNTRTVMINGIIAVIINILLNFALAPLMGHAGLALATSISGIITTILLIRSLRKTKVQLKFSKVLYFLILILVISLIMGVIIITIGHLINGWHPLIILVIQILIGSGVYVLLSLLARVKEFYFLRTLLKK</sequence>
<feature type="transmembrane region" description="Helical" evidence="8">
    <location>
        <begin position="471"/>
        <end position="492"/>
    </location>
</feature>
<feature type="transmembrane region" description="Helical" evidence="8">
    <location>
        <begin position="309"/>
        <end position="328"/>
    </location>
</feature>
<feature type="transmembrane region" description="Helical" evidence="8">
    <location>
        <begin position="440"/>
        <end position="465"/>
    </location>
</feature>
<proteinExistence type="inferred from homology"/>
<evidence type="ECO:0000256" key="6">
    <source>
        <dbReference type="ARBA" id="ARBA00022989"/>
    </source>
</evidence>
<evidence type="ECO:0000256" key="9">
    <source>
        <dbReference type="PIRNR" id="PIRNR002869"/>
    </source>
</evidence>
<reference evidence="10 11" key="1">
    <citation type="submission" date="2020-08" db="EMBL/GenBank/DDBJ databases">
        <title>Genomic Encyclopedia of Type Strains, Phase IV (KMG-IV): sequencing the most valuable type-strain genomes for metagenomic binning, comparative biology and taxonomic classification.</title>
        <authorList>
            <person name="Goeker M."/>
        </authorList>
    </citation>
    <scope>NUCLEOTIDE SEQUENCE [LARGE SCALE GENOMIC DNA]</scope>
    <source>
        <strain evidence="10 11">DSM 19612</strain>
    </source>
</reference>
<evidence type="ECO:0000256" key="4">
    <source>
        <dbReference type="ARBA" id="ARBA00022960"/>
    </source>
</evidence>
<feature type="transmembrane region" description="Helical" evidence="8">
    <location>
        <begin position="94"/>
        <end position="114"/>
    </location>
</feature>
<accession>A0A841Q8A1</accession>
<evidence type="ECO:0000256" key="3">
    <source>
        <dbReference type="ARBA" id="ARBA00022692"/>
    </source>
</evidence>
<dbReference type="GO" id="GO:0009252">
    <property type="term" value="P:peptidoglycan biosynthetic process"/>
    <property type="evidence" value="ECO:0007669"/>
    <property type="project" value="UniProtKB-UniRule"/>
</dbReference>
<dbReference type="CDD" id="cd13123">
    <property type="entry name" value="MATE_MurJ_like"/>
    <property type="match status" value="1"/>
</dbReference>
<dbReference type="Proteomes" id="UP000581688">
    <property type="component" value="Unassembled WGS sequence"/>
</dbReference>
<dbReference type="HAMAP" id="MF_02078">
    <property type="entry name" value="MurJ_MviN"/>
    <property type="match status" value="1"/>
</dbReference>
<feature type="transmembrane region" description="Helical" evidence="8">
    <location>
        <begin position="268"/>
        <end position="288"/>
    </location>
</feature>
<dbReference type="UniPathway" id="UPA00219"/>
<dbReference type="GO" id="GO:0008360">
    <property type="term" value="P:regulation of cell shape"/>
    <property type="evidence" value="ECO:0007669"/>
    <property type="project" value="UniProtKB-UniRule"/>
</dbReference>
<comment type="caution">
    <text evidence="10">The sequence shown here is derived from an EMBL/GenBank/DDBJ whole genome shotgun (WGS) entry which is preliminary data.</text>
</comment>
<evidence type="ECO:0000256" key="1">
    <source>
        <dbReference type="ARBA" id="ARBA00004651"/>
    </source>
</evidence>
<dbReference type="AlphaFoldDB" id="A0A841Q8A1"/>
<feature type="transmembrane region" description="Helical" evidence="8">
    <location>
        <begin position="348"/>
        <end position="369"/>
    </location>
</feature>
<keyword evidence="3 8" id="KW-0812">Transmembrane</keyword>
<dbReference type="PANTHER" id="PTHR47019:SF1">
    <property type="entry name" value="LIPID II FLIPPASE MURJ"/>
    <property type="match status" value="1"/>
</dbReference>
<evidence type="ECO:0000313" key="11">
    <source>
        <dbReference type="Proteomes" id="UP000581688"/>
    </source>
</evidence>
<protein>
    <recommendedName>
        <fullName evidence="8">Probable lipid II flippase MurJ</fullName>
    </recommendedName>
</protein>
<keyword evidence="2 8" id="KW-1003">Cell membrane</keyword>
<dbReference type="PANTHER" id="PTHR47019">
    <property type="entry name" value="LIPID II FLIPPASE MURJ"/>
    <property type="match status" value="1"/>
</dbReference>
<evidence type="ECO:0000256" key="7">
    <source>
        <dbReference type="ARBA" id="ARBA00023136"/>
    </source>
</evidence>
<evidence type="ECO:0000256" key="2">
    <source>
        <dbReference type="ARBA" id="ARBA00022475"/>
    </source>
</evidence>
<keyword evidence="8 9" id="KW-0961">Cell wall biogenesis/degradation</keyword>
<evidence type="ECO:0000256" key="8">
    <source>
        <dbReference type="HAMAP-Rule" id="MF_02078"/>
    </source>
</evidence>
<keyword evidence="7 8" id="KW-0472">Membrane</keyword>
<feature type="transmembrane region" description="Helical" evidence="8">
    <location>
        <begin position="381"/>
        <end position="401"/>
    </location>
</feature>
<evidence type="ECO:0000313" key="10">
    <source>
        <dbReference type="EMBL" id="MBB6454544.1"/>
    </source>
</evidence>
<feature type="transmembrane region" description="Helical" evidence="8">
    <location>
        <begin position="134"/>
        <end position="153"/>
    </location>
</feature>
<feature type="transmembrane region" description="Helical" evidence="8">
    <location>
        <begin position="188"/>
        <end position="207"/>
    </location>
</feature>
<keyword evidence="8 9" id="KW-0813">Transport</keyword>
<dbReference type="GO" id="GO:0071555">
    <property type="term" value="P:cell wall organization"/>
    <property type="evidence" value="ECO:0007669"/>
    <property type="project" value="UniProtKB-UniRule"/>
</dbReference>
<dbReference type="PRINTS" id="PR01806">
    <property type="entry name" value="VIRFACTRMVIN"/>
</dbReference>
<dbReference type="InterPro" id="IPR004268">
    <property type="entry name" value="MurJ"/>
</dbReference>
<gene>
    <name evidence="8" type="primary">murJ</name>
    <name evidence="10" type="ORF">HNQ94_003033</name>
</gene>
<feature type="transmembrane region" description="Helical" evidence="8">
    <location>
        <begin position="48"/>
        <end position="73"/>
    </location>
</feature>
<keyword evidence="6 8" id="KW-1133">Transmembrane helix</keyword>
<keyword evidence="11" id="KW-1185">Reference proteome</keyword>
<dbReference type="InterPro" id="IPR051050">
    <property type="entry name" value="Lipid_II_flippase_MurJ/MviN"/>
</dbReference>
<name>A0A841Q8A1_9BACI</name>
<comment type="function">
    <text evidence="8 9">Involved in peptidoglycan biosynthesis. Transports lipid-linked peptidoglycan precursors from the inner to the outer leaflet of the cytoplasmic membrane.</text>
</comment>
<keyword evidence="4 8" id="KW-0133">Cell shape</keyword>
<dbReference type="Pfam" id="PF03023">
    <property type="entry name" value="MurJ"/>
    <property type="match status" value="1"/>
</dbReference>
<keyword evidence="5 8" id="KW-0573">Peptidoglycan synthesis</keyword>
<evidence type="ECO:0000256" key="5">
    <source>
        <dbReference type="ARBA" id="ARBA00022984"/>
    </source>
</evidence>
<dbReference type="EMBL" id="JACHGH010000010">
    <property type="protein sequence ID" value="MBB6454544.1"/>
    <property type="molecule type" value="Genomic_DNA"/>
</dbReference>
<dbReference type="NCBIfam" id="TIGR01695">
    <property type="entry name" value="murJ_mviN"/>
    <property type="match status" value="1"/>
</dbReference>
<dbReference type="RefSeq" id="WP_174496938.1">
    <property type="nucleotide sequence ID" value="NZ_CADDWK010000010.1"/>
</dbReference>
<comment type="pathway">
    <text evidence="8">Cell wall biogenesis; peptidoglycan biosynthesis.</text>
</comment>
<comment type="similarity">
    <text evidence="8 9">Belongs to the MurJ/MviN family.</text>
</comment>
<feature type="transmembrane region" description="Helical" evidence="8">
    <location>
        <begin position="228"/>
        <end position="248"/>
    </location>
</feature>
<feature type="transmembrane region" description="Helical" evidence="8">
    <location>
        <begin position="407"/>
        <end position="428"/>
    </location>
</feature>
<dbReference type="GO" id="GO:0005886">
    <property type="term" value="C:plasma membrane"/>
    <property type="evidence" value="ECO:0007669"/>
    <property type="project" value="UniProtKB-SubCell"/>
</dbReference>
<feature type="transmembrane region" description="Helical" evidence="8">
    <location>
        <begin position="7"/>
        <end position="28"/>
    </location>
</feature>
<dbReference type="GO" id="GO:0034204">
    <property type="term" value="P:lipid translocation"/>
    <property type="evidence" value="ECO:0007669"/>
    <property type="project" value="TreeGrafter"/>
</dbReference>
<dbReference type="PIRSF" id="PIRSF002869">
    <property type="entry name" value="MviN"/>
    <property type="match status" value="1"/>
</dbReference>
<comment type="subcellular location">
    <subcellularLocation>
        <location evidence="1 8">Cell membrane</location>
        <topology evidence="1 8">Multi-pass membrane protein</topology>
    </subcellularLocation>
</comment>
<organism evidence="10 11">
    <name type="scientific">Salirhabdus euzebyi</name>
    <dbReference type="NCBI Taxonomy" id="394506"/>
    <lineage>
        <taxon>Bacteria</taxon>
        <taxon>Bacillati</taxon>
        <taxon>Bacillota</taxon>
        <taxon>Bacilli</taxon>
        <taxon>Bacillales</taxon>
        <taxon>Bacillaceae</taxon>
        <taxon>Salirhabdus</taxon>
    </lineage>
</organism>